<dbReference type="InterPro" id="IPR050259">
    <property type="entry name" value="SDR"/>
</dbReference>
<protein>
    <recommendedName>
        <fullName evidence="13">3-oxoacyl-[acyl-carrier-protein] reductase</fullName>
        <ecNumber evidence="13">1.1.1.100</ecNumber>
    </recommendedName>
</protein>
<keyword evidence="7 13" id="KW-0560">Oxidoreductase</keyword>
<evidence type="ECO:0000313" key="15">
    <source>
        <dbReference type="EMBL" id="MSU01489.1"/>
    </source>
</evidence>
<evidence type="ECO:0000256" key="1">
    <source>
        <dbReference type="ARBA" id="ARBA00002607"/>
    </source>
</evidence>
<dbReference type="PRINTS" id="PR00081">
    <property type="entry name" value="GDHRDH"/>
</dbReference>
<organism evidence="15 16">
    <name type="scientific">Tissierella pigra</name>
    <dbReference type="NCBI Taxonomy" id="2607614"/>
    <lineage>
        <taxon>Bacteria</taxon>
        <taxon>Bacillati</taxon>
        <taxon>Bacillota</taxon>
        <taxon>Tissierellia</taxon>
        <taxon>Tissierellales</taxon>
        <taxon>Tissierellaceae</taxon>
        <taxon>Tissierella</taxon>
    </lineage>
</organism>
<dbReference type="NCBIfam" id="TIGR01830">
    <property type="entry name" value="3oxo_ACP_reduc"/>
    <property type="match status" value="1"/>
</dbReference>
<evidence type="ECO:0000256" key="9">
    <source>
        <dbReference type="ARBA" id="ARBA00023160"/>
    </source>
</evidence>
<evidence type="ECO:0000256" key="10">
    <source>
        <dbReference type="ARBA" id="ARBA00048508"/>
    </source>
</evidence>
<dbReference type="FunFam" id="3.40.50.720:FF:000037">
    <property type="entry name" value="3-oxoacyl-[acyl-carrier-protein] reductase FabG"/>
    <property type="match status" value="1"/>
</dbReference>
<feature type="binding site" evidence="12">
    <location>
        <begin position="63"/>
        <end position="64"/>
    </location>
    <ligand>
        <name>NADP(+)</name>
        <dbReference type="ChEBI" id="CHEBI:58349"/>
    </ligand>
</feature>
<dbReference type="EMBL" id="VUNQ01000015">
    <property type="protein sequence ID" value="MSU01489.1"/>
    <property type="molecule type" value="Genomic_DNA"/>
</dbReference>
<dbReference type="PROSITE" id="PS00061">
    <property type="entry name" value="ADH_SHORT"/>
    <property type="match status" value="1"/>
</dbReference>
<evidence type="ECO:0000256" key="3">
    <source>
        <dbReference type="ARBA" id="ARBA00006484"/>
    </source>
</evidence>
<dbReference type="Gene3D" id="3.40.50.720">
    <property type="entry name" value="NAD(P)-binding Rossmann-like Domain"/>
    <property type="match status" value="1"/>
</dbReference>
<reference evidence="15 16" key="1">
    <citation type="submission" date="2019-09" db="EMBL/GenBank/DDBJ databases">
        <title>In-depth cultivation of the pig gut microbiome towards novel bacterial diversity and tailored functional studies.</title>
        <authorList>
            <person name="Wylensek D."/>
            <person name="Hitch T.C.A."/>
            <person name="Clavel T."/>
        </authorList>
    </citation>
    <scope>NUCLEOTIDE SEQUENCE [LARGE SCALE GENOMIC DNA]</scope>
    <source>
        <strain evidence="15 16">WCA3-693-APC-4?</strain>
    </source>
</reference>
<evidence type="ECO:0000256" key="11">
    <source>
        <dbReference type="PIRSR" id="PIRSR611284-1"/>
    </source>
</evidence>
<dbReference type="NCBIfam" id="NF005559">
    <property type="entry name" value="PRK07231.1"/>
    <property type="match status" value="1"/>
</dbReference>
<feature type="binding site" evidence="12">
    <location>
        <position position="90"/>
    </location>
    <ligand>
        <name>NADP(+)</name>
        <dbReference type="ChEBI" id="CHEBI:58349"/>
    </ligand>
</feature>
<evidence type="ECO:0000313" key="16">
    <source>
        <dbReference type="Proteomes" id="UP000469523"/>
    </source>
</evidence>
<dbReference type="EC" id="1.1.1.100" evidence="13"/>
<comment type="similarity">
    <text evidence="3 13">Belongs to the short-chain dehydrogenases/reductases (SDR) family.</text>
</comment>
<proteinExistence type="inferred from homology"/>
<evidence type="ECO:0000256" key="5">
    <source>
        <dbReference type="ARBA" id="ARBA00022832"/>
    </source>
</evidence>
<dbReference type="AlphaFoldDB" id="A0A6N7XHI2"/>
<keyword evidence="5 13" id="KW-0276">Fatty acid metabolism</keyword>
<feature type="binding site" evidence="12">
    <location>
        <position position="188"/>
    </location>
    <ligand>
        <name>NADP(+)</name>
        <dbReference type="ChEBI" id="CHEBI:58349"/>
    </ligand>
</feature>
<dbReference type="SUPFAM" id="SSF51735">
    <property type="entry name" value="NAD(P)-binding Rossmann-fold domains"/>
    <property type="match status" value="1"/>
</dbReference>
<evidence type="ECO:0000256" key="7">
    <source>
        <dbReference type="ARBA" id="ARBA00023002"/>
    </source>
</evidence>
<keyword evidence="4 13" id="KW-0444">Lipid biosynthesis</keyword>
<comment type="subunit">
    <text evidence="13">Homotetramer.</text>
</comment>
<dbReference type="InterPro" id="IPR002347">
    <property type="entry name" value="SDR_fam"/>
</dbReference>
<accession>A0A6N7XHI2</accession>
<keyword evidence="6 12" id="KW-0521">NADP</keyword>
<dbReference type="PRINTS" id="PR00080">
    <property type="entry name" value="SDRFAMILY"/>
</dbReference>
<comment type="function">
    <text evidence="1 13">Catalyzes the NADPH-dependent reduction of beta-ketoacyl-ACP substrates to beta-hydroxyacyl-ACP products, the first reductive step in the elongation cycle of fatty acid biosynthesis.</text>
</comment>
<feature type="binding site" evidence="12">
    <location>
        <begin position="155"/>
        <end position="159"/>
    </location>
    <ligand>
        <name>NADP(+)</name>
        <dbReference type="ChEBI" id="CHEBI:58349"/>
    </ligand>
</feature>
<keyword evidence="9 13" id="KW-0275">Fatty acid biosynthesis</keyword>
<dbReference type="NCBIfam" id="NF004199">
    <property type="entry name" value="PRK05653.1-4"/>
    <property type="match status" value="1"/>
</dbReference>
<comment type="catalytic activity">
    <reaction evidence="10 13">
        <text>a (3R)-hydroxyacyl-[ACP] + NADP(+) = a 3-oxoacyl-[ACP] + NADPH + H(+)</text>
        <dbReference type="Rhea" id="RHEA:17397"/>
        <dbReference type="Rhea" id="RHEA-COMP:9916"/>
        <dbReference type="Rhea" id="RHEA-COMP:9945"/>
        <dbReference type="ChEBI" id="CHEBI:15378"/>
        <dbReference type="ChEBI" id="CHEBI:57783"/>
        <dbReference type="ChEBI" id="CHEBI:58349"/>
        <dbReference type="ChEBI" id="CHEBI:78776"/>
        <dbReference type="ChEBI" id="CHEBI:78827"/>
        <dbReference type="EC" id="1.1.1.100"/>
    </reaction>
</comment>
<evidence type="ECO:0000256" key="4">
    <source>
        <dbReference type="ARBA" id="ARBA00022516"/>
    </source>
</evidence>
<dbReference type="Pfam" id="PF13561">
    <property type="entry name" value="adh_short_C2"/>
    <property type="match status" value="1"/>
</dbReference>
<feature type="binding site" evidence="12">
    <location>
        <begin position="12"/>
        <end position="15"/>
    </location>
    <ligand>
        <name>NADP(+)</name>
        <dbReference type="ChEBI" id="CHEBI:58349"/>
    </ligand>
</feature>
<dbReference type="InterPro" id="IPR057326">
    <property type="entry name" value="KR_dom"/>
</dbReference>
<comment type="caution">
    <text evidence="15">The sequence shown here is derived from an EMBL/GenBank/DDBJ whole genome shotgun (WGS) entry which is preliminary data.</text>
</comment>
<evidence type="ECO:0000256" key="6">
    <source>
        <dbReference type="ARBA" id="ARBA00022857"/>
    </source>
</evidence>
<dbReference type="PANTHER" id="PTHR42879:SF2">
    <property type="entry name" value="3-OXOACYL-[ACYL-CARRIER-PROTEIN] REDUCTASE FABG"/>
    <property type="match status" value="1"/>
</dbReference>
<dbReference type="CDD" id="cd05333">
    <property type="entry name" value="BKR_SDR_c"/>
    <property type="match status" value="1"/>
</dbReference>
<evidence type="ECO:0000256" key="13">
    <source>
        <dbReference type="RuleBase" id="RU366074"/>
    </source>
</evidence>
<evidence type="ECO:0000259" key="14">
    <source>
        <dbReference type="SMART" id="SM00822"/>
    </source>
</evidence>
<name>A0A6N7XHI2_9FIRM</name>
<dbReference type="NCBIfam" id="NF009466">
    <property type="entry name" value="PRK12826.1-2"/>
    <property type="match status" value="1"/>
</dbReference>
<evidence type="ECO:0000256" key="12">
    <source>
        <dbReference type="PIRSR" id="PIRSR611284-2"/>
    </source>
</evidence>
<dbReference type="InterPro" id="IPR020904">
    <property type="entry name" value="Sc_DH/Rdtase_CS"/>
</dbReference>
<keyword evidence="16" id="KW-1185">Reference proteome</keyword>
<dbReference type="SMART" id="SM00822">
    <property type="entry name" value="PKS_KR"/>
    <property type="match status" value="1"/>
</dbReference>
<dbReference type="InterPro" id="IPR011284">
    <property type="entry name" value="3oxo_ACP_reduc"/>
</dbReference>
<dbReference type="UniPathway" id="UPA00094"/>
<dbReference type="RefSeq" id="WP_326828323.1">
    <property type="nucleotide sequence ID" value="NZ_VUNQ01000015.1"/>
</dbReference>
<dbReference type="GO" id="GO:0004316">
    <property type="term" value="F:3-oxoacyl-[acyl-carrier-protein] reductase (NADPH) activity"/>
    <property type="evidence" value="ECO:0007669"/>
    <property type="project" value="UniProtKB-UniRule"/>
</dbReference>
<keyword evidence="8 13" id="KW-0443">Lipid metabolism</keyword>
<dbReference type="GO" id="GO:0051287">
    <property type="term" value="F:NAD binding"/>
    <property type="evidence" value="ECO:0007669"/>
    <property type="project" value="UniProtKB-UniRule"/>
</dbReference>
<evidence type="ECO:0000256" key="8">
    <source>
        <dbReference type="ARBA" id="ARBA00023098"/>
    </source>
</evidence>
<sequence length="248" mass="26809">MSLKDKVALVTGGSRGIGKEIALELARNGVNVGITYVSNEEKAKEVIDEIKSHGVKGIAIKTNVSIEEDVLQMIKSMEEELGTIDILVNNAGVTKDNLIIRMKEEDWDEIMNVNLKGAFLTTKAVARIMMKKRYGKIINITSVVGIIGNAGQGNYSASKAGVIGFTKSMAKELASRGIRVNAIAPGFIETDMTEVLKEDIKETMLKSIPLNTFGNPKDIANLVVFLASEKSDYITGQVINVDGGMVMT</sequence>
<dbReference type="InterPro" id="IPR036291">
    <property type="entry name" value="NAD(P)-bd_dom_sf"/>
</dbReference>
<dbReference type="GO" id="GO:0006633">
    <property type="term" value="P:fatty acid biosynthetic process"/>
    <property type="evidence" value="ECO:0007669"/>
    <property type="project" value="UniProtKB-UniPathway"/>
</dbReference>
<feature type="active site" description="Proton acceptor" evidence="11">
    <location>
        <position position="155"/>
    </location>
</feature>
<dbReference type="Proteomes" id="UP000469523">
    <property type="component" value="Unassembled WGS sequence"/>
</dbReference>
<comment type="pathway">
    <text evidence="2 13">Lipid metabolism; fatty acid biosynthesis.</text>
</comment>
<evidence type="ECO:0000256" key="2">
    <source>
        <dbReference type="ARBA" id="ARBA00005194"/>
    </source>
</evidence>
<feature type="domain" description="Ketoreductase" evidence="14">
    <location>
        <begin position="6"/>
        <end position="186"/>
    </location>
</feature>
<gene>
    <name evidence="15" type="primary">fabG</name>
    <name evidence="15" type="ORF">FYJ83_08430</name>
</gene>
<dbReference type="PANTHER" id="PTHR42879">
    <property type="entry name" value="3-OXOACYL-(ACYL-CARRIER-PROTEIN) REDUCTASE"/>
    <property type="match status" value="1"/>
</dbReference>